<accession>A0A5E4QLL1</accession>
<evidence type="ECO:0000313" key="1">
    <source>
        <dbReference type="EMBL" id="VVC98193.1"/>
    </source>
</evidence>
<dbReference type="EMBL" id="FZQP02003445">
    <property type="protein sequence ID" value="VVC98193.1"/>
    <property type="molecule type" value="Genomic_DNA"/>
</dbReference>
<dbReference type="Proteomes" id="UP000324832">
    <property type="component" value="Unassembled WGS sequence"/>
</dbReference>
<evidence type="ECO:0008006" key="3">
    <source>
        <dbReference type="Google" id="ProtNLM"/>
    </source>
</evidence>
<organism evidence="1 2">
    <name type="scientific">Leptidea sinapis</name>
    <dbReference type="NCBI Taxonomy" id="189913"/>
    <lineage>
        <taxon>Eukaryota</taxon>
        <taxon>Metazoa</taxon>
        <taxon>Ecdysozoa</taxon>
        <taxon>Arthropoda</taxon>
        <taxon>Hexapoda</taxon>
        <taxon>Insecta</taxon>
        <taxon>Pterygota</taxon>
        <taxon>Neoptera</taxon>
        <taxon>Endopterygota</taxon>
        <taxon>Lepidoptera</taxon>
        <taxon>Glossata</taxon>
        <taxon>Ditrysia</taxon>
        <taxon>Papilionoidea</taxon>
        <taxon>Pieridae</taxon>
        <taxon>Dismorphiinae</taxon>
        <taxon>Leptidea</taxon>
    </lineage>
</organism>
<gene>
    <name evidence="1" type="ORF">LSINAPIS_LOCUS9314</name>
</gene>
<dbReference type="GO" id="GO:0097191">
    <property type="term" value="P:extrinsic apoptotic signaling pathway"/>
    <property type="evidence" value="ECO:0007669"/>
    <property type="project" value="TreeGrafter"/>
</dbReference>
<dbReference type="PANTHER" id="PTHR14365">
    <property type="entry name" value="APOPTOSIS REGULATORY PROTEIN SIVA"/>
    <property type="match status" value="1"/>
</dbReference>
<keyword evidence="2" id="KW-1185">Reference proteome</keyword>
<dbReference type="AlphaFoldDB" id="A0A5E4QLL1"/>
<dbReference type="InterPro" id="IPR022773">
    <property type="entry name" value="Siva"/>
</dbReference>
<protein>
    <recommendedName>
        <fullName evidence="3">Apoptosis regulatory protein Siva</fullName>
    </recommendedName>
</protein>
<dbReference type="OrthoDB" id="60860at2759"/>
<reference evidence="1 2" key="1">
    <citation type="submission" date="2017-07" db="EMBL/GenBank/DDBJ databases">
        <authorList>
            <person name="Talla V."/>
            <person name="Backstrom N."/>
        </authorList>
    </citation>
    <scope>NUCLEOTIDE SEQUENCE [LARGE SCALE GENOMIC DNA]</scope>
</reference>
<evidence type="ECO:0000313" key="2">
    <source>
        <dbReference type="Proteomes" id="UP000324832"/>
    </source>
</evidence>
<dbReference type="Pfam" id="PF05458">
    <property type="entry name" value="Siva"/>
    <property type="match status" value="1"/>
</dbReference>
<name>A0A5E4QLL1_9NEOP</name>
<dbReference type="PANTHER" id="PTHR14365:SF1">
    <property type="entry name" value="APOPTOSIS REGULATORY PROTEIN SIVA"/>
    <property type="match status" value="1"/>
</dbReference>
<dbReference type="GO" id="GO:0005175">
    <property type="term" value="F:CD27 receptor binding"/>
    <property type="evidence" value="ECO:0007669"/>
    <property type="project" value="TreeGrafter"/>
</dbReference>
<sequence length="146" mass="16444">MAKRANPYVDDFIPQSKTHIGLKQFNNNNKETLQQVYEKTLSILFNGAKNSSTNIRIPEIQSDKKDNYKQLFISPEGMLQHCGQLKTENNKHECKCGGREEDVCAYCETPLCCSCGHNCSSCHQLYCSSCSIIVSEGTEVCVSCYR</sequence>
<proteinExistence type="predicted"/>